<comment type="similarity">
    <text evidence="4">Belongs to the WD repeat LEC14B family.</text>
</comment>
<evidence type="ECO:0000256" key="2">
    <source>
        <dbReference type="ARBA" id="ARBA00022737"/>
    </source>
</evidence>
<dbReference type="InterPro" id="IPR036322">
    <property type="entry name" value="WD40_repeat_dom_sf"/>
</dbReference>
<reference evidence="10" key="1">
    <citation type="submission" date="2016-11" db="UniProtKB">
        <authorList>
            <consortium name="WormBaseParasite"/>
        </authorList>
    </citation>
    <scope>IDENTIFICATION</scope>
</reference>
<dbReference type="Gene3D" id="2.130.10.10">
    <property type="entry name" value="YVTN repeat-like/Quinoprotein amine dehydrogenase"/>
    <property type="match status" value="2"/>
</dbReference>
<dbReference type="InterPro" id="IPR015943">
    <property type="entry name" value="WD40/YVTN_repeat-like_dom_sf"/>
</dbReference>
<dbReference type="SUPFAM" id="SSF50978">
    <property type="entry name" value="WD40 repeat-like"/>
    <property type="match status" value="1"/>
</dbReference>
<dbReference type="InterPro" id="IPR051859">
    <property type="entry name" value="DCAF"/>
</dbReference>
<evidence type="ECO:0000313" key="10">
    <source>
        <dbReference type="WBParaSite" id="Csp11.Scaffold630.g21003.t1"/>
    </source>
</evidence>
<dbReference type="InterPro" id="IPR001680">
    <property type="entry name" value="WD40_rpt"/>
</dbReference>
<keyword evidence="9" id="KW-1185">Reference proteome</keyword>
<feature type="compositionally biased region" description="Acidic residues" evidence="7">
    <location>
        <begin position="262"/>
        <end position="272"/>
    </location>
</feature>
<feature type="repeat" description="WD" evidence="6">
    <location>
        <begin position="514"/>
        <end position="547"/>
    </location>
</feature>
<dbReference type="Pfam" id="PF00400">
    <property type="entry name" value="WD40"/>
    <property type="match status" value="3"/>
</dbReference>
<accession>A0A1I7UZV8</accession>
<dbReference type="SUPFAM" id="SSF54637">
    <property type="entry name" value="Thioesterase/thiol ester dehydrase-isomerase"/>
    <property type="match status" value="1"/>
</dbReference>
<proteinExistence type="inferred from homology"/>
<keyword evidence="1 6" id="KW-0853">WD repeat</keyword>
<evidence type="ECO:0000256" key="4">
    <source>
        <dbReference type="ARBA" id="ARBA00061298"/>
    </source>
</evidence>
<sequence length="777" mass="88998">MVREWRRLKKINDLTYIGECDSEHPAARVFGGHVLAQAMSAAYYTAPEGFYVHAVHCYFIRGGEESIPITYNVKIIRDGRNFAIRYVEAVQHGKVIHLAEFSLQKLASVKDTFSLTPEFPAHVPGPDGLVSNITGRHQKVAEGFDARELRGQVTERMAPSLEIRPADLDMFLHGTGGLNQKQYLWISNLFYRTPLLQYPSSNARMGNWIASTLFYSFDLFQRHHRHPQTHFLEYSRDTLNPSVRTAAEIVAHQRMKNRNDSDTDFSDDDEESGNGCPQMTPQEERQMYEREQQIAFSGRCTIGDPVSCTQLRDDITTRCGPRPSTSSYNNQAYLLNRDVQHKHAVTKKTSRAHLLNSHLPNQKRRVDQLRTKNFCAQYVQNGRKLVVSSQDEKIRFYSRDPTRSKYRSRYFQCNELRVDHCNWSILDTAVSQEGDLICYCTWKDAVYVGRLESQAEGQNMTWFPIEWNGDQGQNHCAVFCVRFSDAADQIVCGTSEYSIHVFDVERRRRIRTIVNAHEDDVNTVCFAEAGSNLIYSAGDDGLVKVWDKRAWSDGDVEPVGVFAGHRDGVTYVDSRHDERYLLSNSKDQTIKVWDLRKFSNRSGVEATRACVQSQQWDYRWQPAPPGLCQPVMGDTSVMTLRGHSVLHTLVRAKFSPERTARRYIYTGCARGEVVVYDIVSGTVSRRLKGHQAVVRECDWHPEENEIVSSSWDGVTTVWTWDERLEGVCAPYDHPNISQFGDEDSCDELFQPIKRQQQRKRKTVGMRNAKCCSSSSNL</sequence>
<dbReference type="InterPro" id="IPR029069">
    <property type="entry name" value="HotDog_dom_sf"/>
</dbReference>
<evidence type="ECO:0000259" key="8">
    <source>
        <dbReference type="Pfam" id="PF13622"/>
    </source>
</evidence>
<feature type="region of interest" description="Disordered" evidence="7">
    <location>
        <begin position="253"/>
        <end position="280"/>
    </location>
</feature>
<dbReference type="PROSITE" id="PS50294">
    <property type="entry name" value="WD_REPEATS_REGION"/>
    <property type="match status" value="3"/>
</dbReference>
<evidence type="ECO:0000256" key="6">
    <source>
        <dbReference type="PROSITE-ProRule" id="PRU00221"/>
    </source>
</evidence>
<dbReference type="SMART" id="SM00320">
    <property type="entry name" value="WD40"/>
    <property type="match status" value="6"/>
</dbReference>
<dbReference type="Pfam" id="PF13622">
    <property type="entry name" value="4HBT_3"/>
    <property type="match status" value="1"/>
</dbReference>
<dbReference type="InterPro" id="IPR042171">
    <property type="entry name" value="Acyl-CoA_hotdog"/>
</dbReference>
<dbReference type="PANTHER" id="PTHR19847:SF7">
    <property type="entry name" value="DDB1- AND CUL4-ASSOCIATED FACTOR 11"/>
    <property type="match status" value="1"/>
</dbReference>
<feature type="repeat" description="WD" evidence="6">
    <location>
        <begin position="687"/>
        <end position="718"/>
    </location>
</feature>
<feature type="domain" description="Acyl-CoA thioesterase-like N-terminal HotDog" evidence="8">
    <location>
        <begin position="25"/>
        <end position="99"/>
    </location>
</feature>
<dbReference type="GO" id="GO:0080008">
    <property type="term" value="C:Cul4-RING E3 ubiquitin ligase complex"/>
    <property type="evidence" value="ECO:0007669"/>
    <property type="project" value="TreeGrafter"/>
</dbReference>
<dbReference type="WBParaSite" id="Csp11.Scaffold630.g21003.t1">
    <property type="protein sequence ID" value="Csp11.Scaffold630.g21003.t1"/>
    <property type="gene ID" value="Csp11.Scaffold630.g21003"/>
</dbReference>
<evidence type="ECO:0000256" key="5">
    <source>
        <dbReference type="ARBA" id="ARBA00071980"/>
    </source>
</evidence>
<dbReference type="Proteomes" id="UP000095282">
    <property type="component" value="Unplaced"/>
</dbReference>
<evidence type="ECO:0000256" key="3">
    <source>
        <dbReference type="ARBA" id="ARBA00030906"/>
    </source>
</evidence>
<protein>
    <recommendedName>
        <fullName evidence="5">DDB1- and CUL4-associated factor 11 homolog</fullName>
    </recommendedName>
    <alternativeName>
        <fullName evidence="3">WD repeat-containing protein 23</fullName>
    </alternativeName>
</protein>
<dbReference type="FunFam" id="2.130.10.10:FF:001891">
    <property type="entry name" value="DDB1-and CUL4-associated factor 11 homolog"/>
    <property type="match status" value="1"/>
</dbReference>
<dbReference type="AlphaFoldDB" id="A0A1I7UZV8"/>
<dbReference type="PROSITE" id="PS50082">
    <property type="entry name" value="WD_REPEATS_2"/>
    <property type="match status" value="3"/>
</dbReference>
<dbReference type="PANTHER" id="PTHR19847">
    <property type="entry name" value="DDB1- AND CUL4-ASSOCIATED FACTOR 11"/>
    <property type="match status" value="1"/>
</dbReference>
<evidence type="ECO:0000313" key="9">
    <source>
        <dbReference type="Proteomes" id="UP000095282"/>
    </source>
</evidence>
<organism evidence="9 10">
    <name type="scientific">Caenorhabditis tropicalis</name>
    <dbReference type="NCBI Taxonomy" id="1561998"/>
    <lineage>
        <taxon>Eukaryota</taxon>
        <taxon>Metazoa</taxon>
        <taxon>Ecdysozoa</taxon>
        <taxon>Nematoda</taxon>
        <taxon>Chromadorea</taxon>
        <taxon>Rhabditida</taxon>
        <taxon>Rhabditina</taxon>
        <taxon>Rhabditomorpha</taxon>
        <taxon>Rhabditoidea</taxon>
        <taxon>Rhabditidae</taxon>
        <taxon>Peloderinae</taxon>
        <taxon>Caenorhabditis</taxon>
    </lineage>
</organism>
<keyword evidence="2" id="KW-0677">Repeat</keyword>
<dbReference type="STRING" id="1561998.A0A1I7UZV8"/>
<evidence type="ECO:0000256" key="1">
    <source>
        <dbReference type="ARBA" id="ARBA00022574"/>
    </source>
</evidence>
<dbReference type="InterPro" id="IPR049449">
    <property type="entry name" value="TesB_ACOT8-like_N"/>
</dbReference>
<dbReference type="GO" id="GO:0043161">
    <property type="term" value="P:proteasome-mediated ubiquitin-dependent protein catabolic process"/>
    <property type="evidence" value="ECO:0007669"/>
    <property type="project" value="TreeGrafter"/>
</dbReference>
<dbReference type="Gene3D" id="2.40.160.210">
    <property type="entry name" value="Acyl-CoA thioesterase, double hotdog domain"/>
    <property type="match status" value="1"/>
</dbReference>
<feature type="repeat" description="WD" evidence="6">
    <location>
        <begin position="562"/>
        <end position="596"/>
    </location>
</feature>
<evidence type="ECO:0000256" key="7">
    <source>
        <dbReference type="SAM" id="MobiDB-lite"/>
    </source>
</evidence>
<dbReference type="CDD" id="cd03445">
    <property type="entry name" value="Thioesterase_II_repeat2"/>
    <property type="match status" value="1"/>
</dbReference>
<name>A0A1I7UZV8_9PELO</name>